<dbReference type="EMBL" id="SPSB01000002">
    <property type="protein sequence ID" value="TFV95656.1"/>
    <property type="molecule type" value="Genomic_DNA"/>
</dbReference>
<evidence type="ECO:0000313" key="2">
    <source>
        <dbReference type="EMBL" id="TFV95656.1"/>
    </source>
</evidence>
<keyword evidence="3" id="KW-1185">Reference proteome</keyword>
<proteinExistence type="predicted"/>
<sequence>MENIETTAAIIFSVFTGIVIIFQGCLAAGAPWGAASMGGKYPGKYPSRMRLIAVMNMVILGFMAAVVLSEAKVLFPGLNSISHIGIWVIVVFFILGTIMNTITPSKIERIWAPVAFIQLIASLIVAIS</sequence>
<dbReference type="OrthoDB" id="9803232at2"/>
<gene>
    <name evidence="2" type="ORF">E4S40_05395</name>
</gene>
<name>A0A4Y9QX14_9BACT</name>
<feature type="transmembrane region" description="Helical" evidence="1">
    <location>
        <begin position="80"/>
        <end position="98"/>
    </location>
</feature>
<evidence type="ECO:0000313" key="3">
    <source>
        <dbReference type="Proteomes" id="UP000297647"/>
    </source>
</evidence>
<feature type="transmembrane region" description="Helical" evidence="1">
    <location>
        <begin position="110"/>
        <end position="127"/>
    </location>
</feature>
<protein>
    <submittedName>
        <fullName evidence="2">Uncharacterized protein</fullName>
    </submittedName>
</protein>
<accession>A0A4Y9QX14</accession>
<evidence type="ECO:0000256" key="1">
    <source>
        <dbReference type="SAM" id="Phobius"/>
    </source>
</evidence>
<feature type="transmembrane region" description="Helical" evidence="1">
    <location>
        <begin position="51"/>
        <end position="68"/>
    </location>
</feature>
<reference evidence="2 3" key="1">
    <citation type="submission" date="2019-03" db="EMBL/GenBank/DDBJ databases">
        <title>Algoriphagus sp. nov, a new strain isolated from root system soil of mangrove plant Kandelia.</title>
        <authorList>
            <person name="Yin Q."/>
            <person name="Wang K."/>
            <person name="Song Z."/>
        </authorList>
    </citation>
    <scope>NUCLEOTIDE SEQUENCE [LARGE SCALE GENOMIC DNA]</scope>
    <source>
        <strain evidence="2 3">XY-J91</strain>
    </source>
</reference>
<keyword evidence="1" id="KW-0472">Membrane</keyword>
<keyword evidence="1" id="KW-0812">Transmembrane</keyword>
<keyword evidence="1" id="KW-1133">Transmembrane helix</keyword>
<dbReference type="Proteomes" id="UP000297647">
    <property type="component" value="Unassembled WGS sequence"/>
</dbReference>
<comment type="caution">
    <text evidence="2">The sequence shown here is derived from an EMBL/GenBank/DDBJ whole genome shotgun (WGS) entry which is preliminary data.</text>
</comment>
<dbReference type="AlphaFoldDB" id="A0A4Y9QX14"/>
<organism evidence="2 3">
    <name type="scientific">Algoriphagus kandeliae</name>
    <dbReference type="NCBI Taxonomy" id="2562278"/>
    <lineage>
        <taxon>Bacteria</taxon>
        <taxon>Pseudomonadati</taxon>
        <taxon>Bacteroidota</taxon>
        <taxon>Cytophagia</taxon>
        <taxon>Cytophagales</taxon>
        <taxon>Cyclobacteriaceae</taxon>
        <taxon>Algoriphagus</taxon>
    </lineage>
</organism>
<dbReference type="RefSeq" id="WP_135071957.1">
    <property type="nucleotide sequence ID" value="NZ_SPSB01000002.1"/>
</dbReference>
<feature type="transmembrane region" description="Helical" evidence="1">
    <location>
        <begin position="6"/>
        <end position="30"/>
    </location>
</feature>